<dbReference type="Gene3D" id="3.30.70.1060">
    <property type="entry name" value="Dimeric alpha+beta barrel"/>
    <property type="match status" value="1"/>
</dbReference>
<evidence type="ECO:0000259" key="2">
    <source>
        <dbReference type="Pfam" id="PF03795"/>
    </source>
</evidence>
<dbReference type="InterPro" id="IPR011008">
    <property type="entry name" value="Dimeric_a/b-barrel"/>
</dbReference>
<sequence length="138" mass="14625">MKYMILHYASQADYDAMAGKDTPAGRAWTPDEVAALGDFMGRWANELVESGEFVAGHGLAAPVLTRRVAEKDGETVVTDGPYAETAEVMVGLTIVDCASYDRATEIAAKLAATPAPAHVQARGYVDIRPLIDGLADIA</sequence>
<accession>A0A7W7Q050</accession>
<proteinExistence type="inferred from homology"/>
<evidence type="ECO:0000313" key="3">
    <source>
        <dbReference type="EMBL" id="MBB4904537.1"/>
    </source>
</evidence>
<dbReference type="AlphaFoldDB" id="A0A7W7Q050"/>
<feature type="domain" description="YCII-related" evidence="2">
    <location>
        <begin position="1"/>
        <end position="113"/>
    </location>
</feature>
<keyword evidence="4" id="KW-1185">Reference proteome</keyword>
<dbReference type="Proteomes" id="UP000520767">
    <property type="component" value="Unassembled WGS sequence"/>
</dbReference>
<dbReference type="EMBL" id="JACHJQ010000001">
    <property type="protein sequence ID" value="MBB4904537.1"/>
    <property type="molecule type" value="Genomic_DNA"/>
</dbReference>
<dbReference type="PANTHER" id="PTHR35174:SF3">
    <property type="entry name" value="BLL7171 PROTEIN"/>
    <property type="match status" value="1"/>
</dbReference>
<name>A0A7W7Q050_9PSEU</name>
<reference evidence="3 4" key="1">
    <citation type="submission" date="2020-08" db="EMBL/GenBank/DDBJ databases">
        <title>Genomic Encyclopedia of Type Strains, Phase III (KMG-III): the genomes of soil and plant-associated and newly described type strains.</title>
        <authorList>
            <person name="Whitman W."/>
        </authorList>
    </citation>
    <scope>NUCLEOTIDE SEQUENCE [LARGE SCALE GENOMIC DNA]</scope>
    <source>
        <strain evidence="3 4">CECT 8960</strain>
    </source>
</reference>
<comment type="similarity">
    <text evidence="1">Belongs to the YciI family.</text>
</comment>
<comment type="caution">
    <text evidence="3">The sequence shown here is derived from an EMBL/GenBank/DDBJ whole genome shotgun (WGS) entry which is preliminary data.</text>
</comment>
<evidence type="ECO:0000256" key="1">
    <source>
        <dbReference type="ARBA" id="ARBA00007689"/>
    </source>
</evidence>
<gene>
    <name evidence="3" type="ORF">FHR82_000747</name>
</gene>
<organism evidence="3 4">
    <name type="scientific">Actinophytocola algeriensis</name>
    <dbReference type="NCBI Taxonomy" id="1768010"/>
    <lineage>
        <taxon>Bacteria</taxon>
        <taxon>Bacillati</taxon>
        <taxon>Actinomycetota</taxon>
        <taxon>Actinomycetes</taxon>
        <taxon>Pseudonocardiales</taxon>
        <taxon>Pseudonocardiaceae</taxon>
    </lineage>
</organism>
<dbReference type="SUPFAM" id="SSF54909">
    <property type="entry name" value="Dimeric alpha+beta barrel"/>
    <property type="match status" value="1"/>
</dbReference>
<dbReference type="PANTHER" id="PTHR35174">
    <property type="entry name" value="BLL7171 PROTEIN-RELATED"/>
    <property type="match status" value="1"/>
</dbReference>
<dbReference type="InterPro" id="IPR005545">
    <property type="entry name" value="YCII"/>
</dbReference>
<protein>
    <recommendedName>
        <fullName evidence="2">YCII-related domain-containing protein</fullName>
    </recommendedName>
</protein>
<evidence type="ECO:0000313" key="4">
    <source>
        <dbReference type="Proteomes" id="UP000520767"/>
    </source>
</evidence>
<dbReference type="Pfam" id="PF03795">
    <property type="entry name" value="YCII"/>
    <property type="match status" value="1"/>
</dbReference>